<evidence type="ECO:0000313" key="2">
    <source>
        <dbReference type="EMBL" id="AYB56136.1"/>
    </source>
</evidence>
<name>A0A809E7I2_RALSL</name>
<evidence type="ECO:0008006" key="3">
    <source>
        <dbReference type="Google" id="ProtNLM"/>
    </source>
</evidence>
<gene>
    <name evidence="2" type="ORF">C2L97_08840</name>
</gene>
<feature type="region of interest" description="Disordered" evidence="1">
    <location>
        <begin position="49"/>
        <end position="78"/>
    </location>
</feature>
<proteinExistence type="predicted"/>
<sequence length="1213" mass="129604">MRPQIQTFHQRTQEITSADTSPQVAVSAPQQQECTALANRPRRASEPLQGLTNAQTSPGIGSVSAGPSAPQTGAGPRGRRTLAKWLAMDTDVRPKKPGEFRLEKLAGKTGQLASKAKTTADNTFVSGQISIFGIHTETTVGKPVTMATTGPERAKARPSYPIPARVDMPPAPPTGPAHTPARQRKIDAAVRATFNPGPSIAELLRHPLGRKPAAAPVPITEAMGTAEGMQARLGQLFGSRAGAPGMQALHTALLGTFAARLVSASARPFARHVLLAEALANASEGDAVRAMAALRVLQSGRFLPMSFPENQQASPLGAPCFSDTGAGALHPARSSFPDDGMGLSPAQTARAKLDALHVGQALASIGDVGMQTLAASIPGLEPARHEPLEFVLQSAERITQETRGRKIHLGEILAHADAVRGTSADTLACKVLRAEVRGLGAEHPVSGLDRADKAAVFAWRQGFRSDEKRSPLRRTQERFAKFRKYVARAEKRDALNKIHFDPRNPIRSAGTLATKPAGLATNNVQRAFSHQKSPLLGLVKYGALAAGAQLAPTDQVRLDEHLITAMGELKAYLRSSDAPARAAQRGAIPLPVLRAAVLAHWADASETRRPQGHVLDAAAVADIAGRLQLYPAATATQSADVAKRLPAQLTSLIGTRLTHATLEHWGHDAAMPERLVDGKETVFAGAMRRARNILDPGKDVPADMTADSMRAFLKNFVIEHNGGNSMTFTDGGALGINTGALSVNVAMAAAAATQVLVQPIVDVQASVARSAVFTIGTSSHGGEIFIGRQRQLAGQVGGGVMIGYVPSTEPGEAAFAARLGVAVNTTLFGLEHNHPVGVRLRFARQRNASGNDMVDKGVMRRQMETMVDYLFDACGPAKRHLSPAALWEDFANHHFDQENLSVAWQDYSALSSRMGVSVTGSARLGVKTDGGETIRTGGLFGYAFNWSPFTRGKRQEASGRFPVMRNERGVMYSHTVTVATGTQLPSVPLPDSHEGVSDSLGLPNVPIHSATYMLGEGGFNAIVRTLMEHGRHSETFTYRDLSERSIHDFLKIANEPGRRKAWEALCAAEQGGDAARGKERLDDFLDKVREMARPNQAYYMRWRLGTEERLAMDDYLGVAKIAERGGRAAHARDSRQAMEAIAGTEASWRPSGLFTMHNQSRQSDTGLNFGLQATARTTASSDRQLMFLGLPLPISDAWTRVARGVAAAGGTVT</sequence>
<feature type="region of interest" description="Disordered" evidence="1">
    <location>
        <begin position="1"/>
        <end position="30"/>
    </location>
</feature>
<protein>
    <recommendedName>
        <fullName evidence="3">Awr type III effector family protein</fullName>
    </recommendedName>
</protein>
<accession>A0A809E7I2</accession>
<dbReference type="AlphaFoldDB" id="A0A809E7I2"/>
<organism evidence="2">
    <name type="scientific">Ralstonia solanacearum</name>
    <name type="common">Pseudomonas solanacearum</name>
    <dbReference type="NCBI Taxonomy" id="305"/>
    <lineage>
        <taxon>Bacteria</taxon>
        <taxon>Pseudomonadati</taxon>
        <taxon>Pseudomonadota</taxon>
        <taxon>Betaproteobacteria</taxon>
        <taxon>Burkholderiales</taxon>
        <taxon>Burkholderiaceae</taxon>
        <taxon>Ralstonia</taxon>
        <taxon>Ralstonia solanacearum species complex</taxon>
    </lineage>
</organism>
<feature type="compositionally biased region" description="Polar residues" evidence="1">
    <location>
        <begin position="50"/>
        <end position="59"/>
    </location>
</feature>
<dbReference type="EMBL" id="CP026092">
    <property type="protein sequence ID" value="AYB56136.1"/>
    <property type="molecule type" value="Genomic_DNA"/>
</dbReference>
<reference evidence="2" key="1">
    <citation type="submission" date="2018-01" db="EMBL/GenBank/DDBJ databases">
        <title>Complete Genome Sequence of three strains from Ralstonia solanacearum ecotype Moko sequevar IIA-53 from Brazil.</title>
        <authorList>
            <person name="Silva J.R."/>
            <person name="Albuquerque G.M.R."/>
            <person name="Pais A.K.L."/>
            <person name="Silva A.M.F."/>
            <person name="Boiteux M.E.N.F."/>
            <person name="Souza E.B."/>
            <person name="Mariano R.L.R."/>
        </authorList>
    </citation>
    <scope>NUCLEOTIDE SEQUENCE [LARGE SCALE GENOMIC DNA]</scope>
    <source>
        <strain evidence="2">SFC</strain>
    </source>
</reference>
<evidence type="ECO:0000256" key="1">
    <source>
        <dbReference type="SAM" id="MobiDB-lite"/>
    </source>
</evidence>